<evidence type="ECO:0000259" key="3">
    <source>
        <dbReference type="Pfam" id="PF11954"/>
    </source>
</evidence>
<dbReference type="SUPFAM" id="SSF56601">
    <property type="entry name" value="beta-lactamase/transpeptidase-like"/>
    <property type="match status" value="1"/>
</dbReference>
<organism evidence="4 5">
    <name type="scientific">Rubrivirga marina</name>
    <dbReference type="NCBI Taxonomy" id="1196024"/>
    <lineage>
        <taxon>Bacteria</taxon>
        <taxon>Pseudomonadati</taxon>
        <taxon>Rhodothermota</taxon>
        <taxon>Rhodothermia</taxon>
        <taxon>Rhodothermales</taxon>
        <taxon>Rubricoccaceae</taxon>
        <taxon>Rubrivirga</taxon>
    </lineage>
</organism>
<dbReference type="OrthoDB" id="1522765at2"/>
<dbReference type="EMBL" id="MQWD01000001">
    <property type="protein sequence ID" value="PAP75273.1"/>
    <property type="molecule type" value="Genomic_DNA"/>
</dbReference>
<dbReference type="PANTHER" id="PTHR46825:SF9">
    <property type="entry name" value="BETA-LACTAMASE-RELATED DOMAIN-CONTAINING PROTEIN"/>
    <property type="match status" value="1"/>
</dbReference>
<feature type="domain" description="Peptidase S12 Pab87-related C-terminal" evidence="3">
    <location>
        <begin position="570"/>
        <end position="657"/>
    </location>
</feature>
<gene>
    <name evidence="4" type="ORF">BSZ37_01850</name>
</gene>
<dbReference type="InterPro" id="IPR001466">
    <property type="entry name" value="Beta-lactam-related"/>
</dbReference>
<dbReference type="InterPro" id="IPR021860">
    <property type="entry name" value="Peptidase_S12_Pab87-rel_C"/>
</dbReference>
<evidence type="ECO:0008006" key="6">
    <source>
        <dbReference type="Google" id="ProtNLM"/>
    </source>
</evidence>
<dbReference type="Proteomes" id="UP000216339">
    <property type="component" value="Unassembled WGS sequence"/>
</dbReference>
<feature type="chain" id="PRO_5012899381" description="Beta-lactamase-related domain-containing protein" evidence="1">
    <location>
        <begin position="20"/>
        <end position="660"/>
    </location>
</feature>
<dbReference type="SUPFAM" id="SSF50886">
    <property type="entry name" value="D-aminopeptidase, middle and C-terminal domains"/>
    <property type="match status" value="1"/>
</dbReference>
<feature type="signal peptide" evidence="1">
    <location>
        <begin position="1"/>
        <end position="19"/>
    </location>
</feature>
<evidence type="ECO:0000256" key="1">
    <source>
        <dbReference type="SAM" id="SignalP"/>
    </source>
</evidence>
<protein>
    <recommendedName>
        <fullName evidence="6">Beta-lactamase-related domain-containing protein</fullName>
    </recommendedName>
</protein>
<dbReference type="InterPro" id="IPR012338">
    <property type="entry name" value="Beta-lactam/transpept-like"/>
</dbReference>
<proteinExistence type="predicted"/>
<dbReference type="Pfam" id="PF11954">
    <property type="entry name" value="DUF3471"/>
    <property type="match status" value="1"/>
</dbReference>
<dbReference type="Pfam" id="PF00144">
    <property type="entry name" value="Beta-lactamase"/>
    <property type="match status" value="1"/>
</dbReference>
<accession>A0A271IVM8</accession>
<dbReference type="Gene3D" id="2.60.120.380">
    <property type="match status" value="1"/>
</dbReference>
<dbReference type="PANTHER" id="PTHR46825">
    <property type="entry name" value="D-ALANYL-D-ALANINE-CARBOXYPEPTIDASE/ENDOPEPTIDASE AMPH"/>
    <property type="match status" value="1"/>
</dbReference>
<comment type="caution">
    <text evidence="4">The sequence shown here is derived from an EMBL/GenBank/DDBJ whole genome shotgun (WGS) entry which is preliminary data.</text>
</comment>
<evidence type="ECO:0000313" key="5">
    <source>
        <dbReference type="Proteomes" id="UP000216339"/>
    </source>
</evidence>
<reference evidence="4 5" key="1">
    <citation type="submission" date="2016-11" db="EMBL/GenBank/DDBJ databases">
        <title>Study of marine rhodopsin-containing bacteria.</title>
        <authorList>
            <person name="Yoshizawa S."/>
            <person name="Kumagai Y."/>
            <person name="Kogure K."/>
        </authorList>
    </citation>
    <scope>NUCLEOTIDE SEQUENCE [LARGE SCALE GENOMIC DNA]</scope>
    <source>
        <strain evidence="4 5">SAORIC-28</strain>
    </source>
</reference>
<dbReference type="InterPro" id="IPR027279">
    <property type="entry name" value="D_amino_pept/lipop_sf"/>
</dbReference>
<name>A0A271IVM8_9BACT</name>
<evidence type="ECO:0000259" key="2">
    <source>
        <dbReference type="Pfam" id="PF00144"/>
    </source>
</evidence>
<dbReference type="RefSeq" id="WP_095508907.1">
    <property type="nucleotide sequence ID" value="NZ_MQWD01000001.1"/>
</dbReference>
<feature type="domain" description="Beta-lactamase-related" evidence="2">
    <location>
        <begin position="129"/>
        <end position="442"/>
    </location>
</feature>
<dbReference type="Gene3D" id="3.40.710.10">
    <property type="entry name" value="DD-peptidase/beta-lactamase superfamily"/>
    <property type="match status" value="1"/>
</dbReference>
<keyword evidence="1" id="KW-0732">Signal</keyword>
<sequence>MRLAPVLALFLALALSASAQQPIDPGQPRAGTLAADGADAYALDLDAGSFVTGAAFQETADVVVTVTGPDGDEVGRFDETARGDDLFQFEAEAGGTYTLTVTPFEEEAGAYVLTVERVEPLAATPEGRVDQIFAQRNRDGAPGALVAVVDGGEVVYQSAYGTANLTHSVPMTVDTRSNIGSTSKQFTAFALLLLEQRGELDLDDDVREYVPELPDFGETVTLRNLLTHTSGYREFLNALAVGGRRLDEGDHVDRAEIVALIQRQPELQNAPGTEWNYNNSGYGLAALVVERVTGQPFPEWMAENVFEPMGMEHTVVRATPSTLVPNSAQGYVSGDEGWKDARDLGGAIGAGGIYSTLGDLARWMGRYWTPTLGGQDAVDQMTTRYVLADGDTTSYGLGLFIEKLGSVTRIHHGGADSAHRSSFAFVPELDFGVIVLTNSPADVDALAGQVAEAFFEDRIPDGSDEPAAEADGPEAVDFDDALFDDYAGEYALDIAPDFVLAFRRGDDGGYVTQATGQPEAPIVPVSDSTFAVTVVDASVTFHRDADGVVRSATLHQNGDHRATKLGVEPAEAAEPIDLDDYVGQYASATLEAFRTIEVEDGELRASSLRFPEGQALRHTTGDTFMAGAFTVAFERDASGAVVAFTVDAGRARDLRFERFE</sequence>
<dbReference type="InterPro" id="IPR050491">
    <property type="entry name" value="AmpC-like"/>
</dbReference>
<evidence type="ECO:0000313" key="4">
    <source>
        <dbReference type="EMBL" id="PAP75273.1"/>
    </source>
</evidence>
<dbReference type="AlphaFoldDB" id="A0A271IVM8"/>
<keyword evidence="5" id="KW-1185">Reference proteome</keyword>